<feature type="region of interest" description="Disordered" evidence="1">
    <location>
        <begin position="89"/>
        <end position="148"/>
    </location>
</feature>
<dbReference type="Proteomes" id="UP000323876">
    <property type="component" value="Unassembled WGS sequence"/>
</dbReference>
<dbReference type="EMBL" id="VXLC01000015">
    <property type="protein sequence ID" value="KAA8885398.1"/>
    <property type="molecule type" value="Genomic_DNA"/>
</dbReference>
<organism evidence="2 3">
    <name type="scientific">Nocardia colli</name>
    <dbReference type="NCBI Taxonomy" id="2545717"/>
    <lineage>
        <taxon>Bacteria</taxon>
        <taxon>Bacillati</taxon>
        <taxon>Actinomycetota</taxon>
        <taxon>Actinomycetes</taxon>
        <taxon>Mycobacteriales</taxon>
        <taxon>Nocardiaceae</taxon>
        <taxon>Nocardia</taxon>
    </lineage>
</organism>
<proteinExistence type="predicted"/>
<reference evidence="2 3" key="1">
    <citation type="submission" date="2019-09" db="EMBL/GenBank/DDBJ databases">
        <authorList>
            <person name="Wang X."/>
        </authorList>
    </citation>
    <scope>NUCLEOTIDE SEQUENCE [LARGE SCALE GENOMIC DNA]</scope>
    <source>
        <strain evidence="2 3">CICC 11023</strain>
    </source>
</reference>
<name>A0A5N0E7J1_9NOCA</name>
<comment type="caution">
    <text evidence="2">The sequence shown here is derived from an EMBL/GenBank/DDBJ whole genome shotgun (WGS) entry which is preliminary data.</text>
</comment>
<feature type="compositionally biased region" description="Basic and acidic residues" evidence="1">
    <location>
        <begin position="89"/>
        <end position="100"/>
    </location>
</feature>
<protein>
    <submittedName>
        <fullName evidence="2">Uncharacterized protein</fullName>
    </submittedName>
</protein>
<evidence type="ECO:0000256" key="1">
    <source>
        <dbReference type="SAM" id="MobiDB-lite"/>
    </source>
</evidence>
<feature type="region of interest" description="Disordered" evidence="1">
    <location>
        <begin position="1"/>
        <end position="40"/>
    </location>
</feature>
<keyword evidence="3" id="KW-1185">Reference proteome</keyword>
<evidence type="ECO:0000313" key="2">
    <source>
        <dbReference type="EMBL" id="KAA8885398.1"/>
    </source>
</evidence>
<gene>
    <name evidence="2" type="ORF">F3087_27495</name>
</gene>
<accession>A0A5N0E7J1</accession>
<dbReference type="AlphaFoldDB" id="A0A5N0E7J1"/>
<sequence>MVERLQPWHVLNHREQRRPDRNQRRRLPFPRRKERDQRTSLVRRAIQHGDIIDGEFGIAGQTIENRDDRRGRGPVVDLLTDLAQQVRPRVGDEFADEQHPPHNRPLSRYSDRRHNHHTSNSTNISAEVRHGPAGRLVGSAINPEHRPE</sequence>
<feature type="compositionally biased region" description="Basic and acidic residues" evidence="1">
    <location>
        <begin position="12"/>
        <end position="22"/>
    </location>
</feature>
<evidence type="ECO:0000313" key="3">
    <source>
        <dbReference type="Proteomes" id="UP000323876"/>
    </source>
</evidence>